<comment type="subcellular location">
    <subcellularLocation>
        <location evidence="8">Cytoplasm</location>
    </subcellularLocation>
</comment>
<evidence type="ECO:0000256" key="4">
    <source>
        <dbReference type="ARBA" id="ARBA00022679"/>
    </source>
</evidence>
<dbReference type="GO" id="GO:0009229">
    <property type="term" value="P:thiamine diphosphate biosynthetic process"/>
    <property type="evidence" value="ECO:0007669"/>
    <property type="project" value="UniProtKB-UniRule"/>
</dbReference>
<dbReference type="RefSeq" id="WP_154519815.1">
    <property type="nucleotide sequence ID" value="NZ_VUMT01000018.1"/>
</dbReference>
<comment type="subunit">
    <text evidence="8">Homotetramer. Forms heterodimers with either ThiH or ThiS.</text>
</comment>
<dbReference type="SUPFAM" id="SSF110399">
    <property type="entry name" value="ThiG-like"/>
    <property type="match status" value="1"/>
</dbReference>
<dbReference type="InterPro" id="IPR033983">
    <property type="entry name" value="Thiazole_synthase_ThiG"/>
</dbReference>
<keyword evidence="4 8" id="KW-0808">Transferase</keyword>
<dbReference type="Pfam" id="PF05690">
    <property type="entry name" value="ThiG"/>
    <property type="match status" value="1"/>
</dbReference>
<feature type="active site" description="Schiff-base intermediate with DXP" evidence="8">
    <location>
        <position position="102"/>
    </location>
</feature>
<protein>
    <recommendedName>
        <fullName evidence="3 8">Thiazole synthase</fullName>
        <ecNumber evidence="3 8">2.8.1.10</ecNumber>
    </recommendedName>
</protein>
<dbReference type="Proteomes" id="UP000482209">
    <property type="component" value="Unassembled WGS sequence"/>
</dbReference>
<evidence type="ECO:0000256" key="3">
    <source>
        <dbReference type="ARBA" id="ARBA00011960"/>
    </source>
</evidence>
<evidence type="ECO:0000313" key="10">
    <source>
        <dbReference type="EMBL" id="MSS64425.1"/>
    </source>
</evidence>
<feature type="binding site" evidence="8">
    <location>
        <position position="163"/>
    </location>
    <ligand>
        <name>1-deoxy-D-xylulose 5-phosphate</name>
        <dbReference type="ChEBI" id="CHEBI:57792"/>
    </ligand>
</feature>
<dbReference type="EMBL" id="VUMT01000018">
    <property type="protein sequence ID" value="MSS64425.1"/>
    <property type="molecule type" value="Genomic_DNA"/>
</dbReference>
<dbReference type="GO" id="GO:0005737">
    <property type="term" value="C:cytoplasm"/>
    <property type="evidence" value="ECO:0007669"/>
    <property type="project" value="UniProtKB-SubCell"/>
</dbReference>
<dbReference type="UniPathway" id="UPA00060"/>
<dbReference type="GO" id="GO:1990107">
    <property type="term" value="F:thiazole synthase activity"/>
    <property type="evidence" value="ECO:0007669"/>
    <property type="project" value="UniProtKB-EC"/>
</dbReference>
<dbReference type="AlphaFoldDB" id="A0A6L5Y048"/>
<evidence type="ECO:0000259" key="9">
    <source>
        <dbReference type="Pfam" id="PF05690"/>
    </source>
</evidence>
<dbReference type="InterPro" id="IPR008867">
    <property type="entry name" value="ThiG"/>
</dbReference>
<feature type="binding site" evidence="8">
    <location>
        <begin position="211"/>
        <end position="212"/>
    </location>
    <ligand>
        <name>1-deoxy-D-xylulose 5-phosphate</name>
        <dbReference type="ChEBI" id="CHEBI:57792"/>
    </ligand>
</feature>
<comment type="similarity">
    <text evidence="8">Belongs to the ThiG family.</text>
</comment>
<dbReference type="InterPro" id="IPR013785">
    <property type="entry name" value="Aldolase_TIM"/>
</dbReference>
<dbReference type="EC" id="2.8.1.10" evidence="3 8"/>
<comment type="catalytic activity">
    <reaction evidence="7 8">
        <text>[ThiS sulfur-carrier protein]-C-terminal-Gly-aminoethanethioate + 2-iminoacetate + 1-deoxy-D-xylulose 5-phosphate = [ThiS sulfur-carrier protein]-C-terminal Gly-Gly + 2-[(2R,5Z)-2-carboxy-4-methylthiazol-5(2H)-ylidene]ethyl phosphate + 2 H2O + H(+)</text>
        <dbReference type="Rhea" id="RHEA:26297"/>
        <dbReference type="Rhea" id="RHEA-COMP:12909"/>
        <dbReference type="Rhea" id="RHEA-COMP:19908"/>
        <dbReference type="ChEBI" id="CHEBI:15377"/>
        <dbReference type="ChEBI" id="CHEBI:15378"/>
        <dbReference type="ChEBI" id="CHEBI:57792"/>
        <dbReference type="ChEBI" id="CHEBI:62899"/>
        <dbReference type="ChEBI" id="CHEBI:77846"/>
        <dbReference type="ChEBI" id="CHEBI:90778"/>
        <dbReference type="ChEBI" id="CHEBI:232372"/>
        <dbReference type="EC" id="2.8.1.10"/>
    </reaction>
</comment>
<evidence type="ECO:0000256" key="1">
    <source>
        <dbReference type="ARBA" id="ARBA00002834"/>
    </source>
</evidence>
<reference evidence="10 11" key="1">
    <citation type="submission" date="2019-08" db="EMBL/GenBank/DDBJ databases">
        <title>In-depth cultivation of the pig gut microbiome towards novel bacterial diversity and tailored functional studies.</title>
        <authorList>
            <person name="Wylensek D."/>
            <person name="Hitch T.C.A."/>
            <person name="Clavel T."/>
        </authorList>
    </citation>
    <scope>NUCLEOTIDE SEQUENCE [LARGE SCALE GENOMIC DNA]</scope>
    <source>
        <strain evidence="10 11">WCA-693-APC-MOT-I</strain>
    </source>
</reference>
<dbReference type="HAMAP" id="MF_00443">
    <property type="entry name" value="ThiG"/>
    <property type="match status" value="1"/>
</dbReference>
<evidence type="ECO:0000256" key="6">
    <source>
        <dbReference type="ARBA" id="ARBA00023270"/>
    </source>
</evidence>
<dbReference type="CDD" id="cd04728">
    <property type="entry name" value="ThiG"/>
    <property type="match status" value="1"/>
</dbReference>
<keyword evidence="6 8" id="KW-0704">Schiff base</keyword>
<evidence type="ECO:0000256" key="8">
    <source>
        <dbReference type="HAMAP-Rule" id="MF_00443"/>
    </source>
</evidence>
<comment type="function">
    <text evidence="1 8">Catalyzes the rearrangement of 1-deoxy-D-xylulose 5-phosphate (DXP) to produce the thiazole phosphate moiety of thiamine. Sulfur is provided by the thiocarboxylate moiety of the carrier protein ThiS. In vitro, sulfur can be provided by H(2)S.</text>
</comment>
<evidence type="ECO:0000256" key="5">
    <source>
        <dbReference type="ARBA" id="ARBA00022977"/>
    </source>
</evidence>
<proteinExistence type="inferred from homology"/>
<gene>
    <name evidence="8" type="primary">thiG</name>
    <name evidence="10" type="ORF">FYJ58_11140</name>
</gene>
<keyword evidence="11" id="KW-1185">Reference proteome</keyword>
<keyword evidence="8" id="KW-0963">Cytoplasm</keyword>
<dbReference type="Gene3D" id="3.20.20.70">
    <property type="entry name" value="Aldolase class I"/>
    <property type="match status" value="1"/>
</dbReference>
<name>A0A6L5Y048_9FIRM</name>
<evidence type="ECO:0000313" key="11">
    <source>
        <dbReference type="Proteomes" id="UP000482209"/>
    </source>
</evidence>
<keyword evidence="5 8" id="KW-0784">Thiamine biosynthesis</keyword>
<accession>A0A6L5Y048</accession>
<feature type="domain" description="Thiazole synthase ThiG" evidence="9">
    <location>
        <begin position="14"/>
        <end position="255"/>
    </location>
</feature>
<comment type="pathway">
    <text evidence="2 8">Cofactor biosynthesis; thiamine diphosphate biosynthesis.</text>
</comment>
<organism evidence="10 11">
    <name type="scientific">Velocimicrobium porci</name>
    <dbReference type="NCBI Taxonomy" id="2606634"/>
    <lineage>
        <taxon>Bacteria</taxon>
        <taxon>Bacillati</taxon>
        <taxon>Bacillota</taxon>
        <taxon>Clostridia</taxon>
        <taxon>Lachnospirales</taxon>
        <taxon>Lachnospiraceae</taxon>
        <taxon>Velocimicrobium</taxon>
    </lineage>
</organism>
<dbReference type="PANTHER" id="PTHR34266">
    <property type="entry name" value="THIAZOLE SYNTHASE"/>
    <property type="match status" value="1"/>
</dbReference>
<evidence type="ECO:0000256" key="7">
    <source>
        <dbReference type="ARBA" id="ARBA00049897"/>
    </source>
</evidence>
<comment type="caution">
    <text evidence="10">The sequence shown here is derived from an EMBL/GenBank/DDBJ whole genome shotgun (WGS) entry which is preliminary data.</text>
</comment>
<feature type="binding site" evidence="8">
    <location>
        <begin position="189"/>
        <end position="190"/>
    </location>
    <ligand>
        <name>1-deoxy-D-xylulose 5-phosphate</name>
        <dbReference type="ChEBI" id="CHEBI:57792"/>
    </ligand>
</feature>
<sequence>MGTNRKEKNDTWSVGGHEFHSRFILGSGKYSLELIEAAIKQADAQIITLALRRANIGGTENILDYIPKEATLLPNTSGARNAEEAVRIARLAREIGCGDFIKIEIINDSKYLLPDNYETVKATEILSKEGFIVMPYMYPDLNVARALRDAGAASIMPLGAPIGSNKGICTKEFIQILIDEMELPIIVDAGIGKPSQACEAMEMGATAIMANTAIATAGDIPQMAEAFKKAIEAGRQAYLAGLGRVLKKGASASSPLTGFLEEE</sequence>
<evidence type="ECO:0000256" key="2">
    <source>
        <dbReference type="ARBA" id="ARBA00004948"/>
    </source>
</evidence>
<dbReference type="PANTHER" id="PTHR34266:SF2">
    <property type="entry name" value="THIAZOLE SYNTHASE"/>
    <property type="match status" value="1"/>
</dbReference>